<dbReference type="EMBL" id="JANUGX010000052">
    <property type="protein sequence ID" value="MCS0592590.1"/>
    <property type="molecule type" value="Genomic_DNA"/>
</dbReference>
<keyword evidence="2" id="KW-1185">Reference proteome</keyword>
<dbReference type="Pfam" id="PF18944">
    <property type="entry name" value="DUF5691"/>
    <property type="match status" value="1"/>
</dbReference>
<proteinExistence type="predicted"/>
<dbReference type="InterPro" id="IPR043746">
    <property type="entry name" value="DUF5691"/>
</dbReference>
<comment type="caution">
    <text evidence="1">The sequence shown here is derived from an EMBL/GenBank/DDBJ whole genome shotgun (WGS) entry which is preliminary data.</text>
</comment>
<evidence type="ECO:0000313" key="1">
    <source>
        <dbReference type="EMBL" id="MCS0592590.1"/>
    </source>
</evidence>
<accession>A0ABT2AFN1</accession>
<organism evidence="1 2">
    <name type="scientific">Massilia norwichensis</name>
    <dbReference type="NCBI Taxonomy" id="1442366"/>
    <lineage>
        <taxon>Bacteria</taxon>
        <taxon>Pseudomonadati</taxon>
        <taxon>Pseudomonadota</taxon>
        <taxon>Betaproteobacteria</taxon>
        <taxon>Burkholderiales</taxon>
        <taxon>Oxalobacteraceae</taxon>
        <taxon>Telluria group</taxon>
        <taxon>Massilia</taxon>
    </lineage>
</organism>
<evidence type="ECO:0000313" key="2">
    <source>
        <dbReference type="Proteomes" id="UP001205560"/>
    </source>
</evidence>
<name>A0ABT2AFN1_9BURK</name>
<protein>
    <submittedName>
        <fullName evidence="1">DUF5691 domain-containing protein</fullName>
    </submittedName>
</protein>
<dbReference type="RefSeq" id="WP_258848357.1">
    <property type="nucleotide sequence ID" value="NZ_JANUGX010000052.1"/>
</dbReference>
<gene>
    <name evidence="1" type="ORF">NX782_25745</name>
</gene>
<reference evidence="1 2" key="1">
    <citation type="submission" date="2022-08" db="EMBL/GenBank/DDBJ databases">
        <title>Reclassification of Massilia species as members of the genera Telluria, Duganella, Pseudoduganella, Mokoshia gen. nov. and Zemynaea gen. nov. using orthogonal and non-orthogonal genome-based approaches.</title>
        <authorList>
            <person name="Bowman J.P."/>
        </authorList>
    </citation>
    <scope>NUCLEOTIDE SEQUENCE [LARGE SCALE GENOMIC DNA]</scope>
    <source>
        <strain evidence="1 2">LMG 28164</strain>
    </source>
</reference>
<dbReference type="Proteomes" id="UP001205560">
    <property type="component" value="Unassembled WGS sequence"/>
</dbReference>
<sequence length="532" mass="58492">MNDDLRQRQQLLKIGTARAGRAPAPPAAPLDALFQQAPADQPQLEAEATLWRSLGALDLWERSGFLPPTGAAAQTPDTAAPEHLRACPPRAEAILAMLLRGAHPVGLQSEWLRLLQRHGGHLPARLLPRMFDVATRQPALRAQLLPVIGERGQWLARLHADWAWAAAPADEGKAAWDTGMPEQRLAALRAWRARDPQAARNALAAAWTSETPEQRAALLPALSVNLGLADEAFLEAALDDRRKEVRSAAQRLLASLPGSALGQRMLARLLPLLRVEKPWLGKARLDLSLPEACDAAMRRDGVGASAHPAIGEKAGWVVDMLAAIDPRTWLRQFESTPHACLAMADASEFRAALIRGWTLAALRQAQLDTSPDAMAWPYALARYWIEANVVQREAVPDALFDLIRARFSEDPDASTALLDVFQAHWLKEGEVAQQLHRVLNTAPDTWSAALTRRFLLLLQTSRPTLLQPGQPWIARLVLPAFARVADPASAAATEAQWRASVGDSSDWRTPIDNFFDLVRLRHEMILSFQEPA</sequence>